<evidence type="ECO:0000313" key="2">
    <source>
        <dbReference type="EMBL" id="KAF5317682.1"/>
    </source>
</evidence>
<dbReference type="Proteomes" id="UP000567179">
    <property type="component" value="Unassembled WGS sequence"/>
</dbReference>
<keyword evidence="3" id="KW-1185">Reference proteome</keyword>
<reference evidence="2 3" key="1">
    <citation type="journal article" date="2020" name="ISME J.">
        <title>Uncovering the hidden diversity of litter-decomposition mechanisms in mushroom-forming fungi.</title>
        <authorList>
            <person name="Floudas D."/>
            <person name="Bentzer J."/>
            <person name="Ahren D."/>
            <person name="Johansson T."/>
            <person name="Persson P."/>
            <person name="Tunlid A."/>
        </authorList>
    </citation>
    <scope>NUCLEOTIDE SEQUENCE [LARGE SCALE GENOMIC DNA]</scope>
    <source>
        <strain evidence="2 3">CBS 101986</strain>
    </source>
</reference>
<evidence type="ECO:0000256" key="1">
    <source>
        <dbReference type="SAM" id="MobiDB-lite"/>
    </source>
</evidence>
<proteinExistence type="predicted"/>
<feature type="region of interest" description="Disordered" evidence="1">
    <location>
        <begin position="1"/>
        <end position="32"/>
    </location>
</feature>
<protein>
    <submittedName>
        <fullName evidence="2">Uncharacterized protein</fullName>
    </submittedName>
</protein>
<feature type="compositionally biased region" description="Basic and acidic residues" evidence="1">
    <location>
        <begin position="1"/>
        <end position="17"/>
    </location>
</feature>
<dbReference type="EMBL" id="JAACJJ010000032">
    <property type="protein sequence ID" value="KAF5317682.1"/>
    <property type="molecule type" value="Genomic_DNA"/>
</dbReference>
<evidence type="ECO:0000313" key="3">
    <source>
        <dbReference type="Proteomes" id="UP000567179"/>
    </source>
</evidence>
<sequence length="383" mass="43428">MHLHNVESKNKRRRTEDEVGVAASQANADGTAYTGPVTRDPYWWDDADGASFYIRVFGWLFKIPPVLLDCSPTLKSNVEAKMRQNGRFGPDGARLTEERPYHLMNCTVGQFRAFLWISADGVRGDAEGLGAFPREHECIEKLMRISDFLAIYSAEKLKDWVESKFNDMASGTHPFLESCSSISLSLLLSIGCNGREDFKIAVVKKWIQRLWNKSAPSVPAIDAAEQHNIDSLRGVAYYIYAQDMIDRQEFTERGALKLRTDTKLSKEQAMRVFGGFCSLVASWERFRSKPIPLAIADGCAHATHAKCASAWEKRWLSAIGWRRIMSLNTADFLALQDCLRDQLMNDEDLKEALHPACRLRGFEDMKKIRAESQDHLAEHFTLN</sequence>
<accession>A0A8H5EZ58</accession>
<comment type="caution">
    <text evidence="2">The sequence shown here is derived from an EMBL/GenBank/DDBJ whole genome shotgun (WGS) entry which is preliminary data.</text>
</comment>
<name>A0A8H5EZ58_9AGAR</name>
<dbReference type="AlphaFoldDB" id="A0A8H5EZ58"/>
<dbReference type="OrthoDB" id="2923697at2759"/>
<organism evidence="2 3">
    <name type="scientific">Psilocybe cf. subviscida</name>
    <dbReference type="NCBI Taxonomy" id="2480587"/>
    <lineage>
        <taxon>Eukaryota</taxon>
        <taxon>Fungi</taxon>
        <taxon>Dikarya</taxon>
        <taxon>Basidiomycota</taxon>
        <taxon>Agaricomycotina</taxon>
        <taxon>Agaricomycetes</taxon>
        <taxon>Agaricomycetidae</taxon>
        <taxon>Agaricales</taxon>
        <taxon>Agaricineae</taxon>
        <taxon>Strophariaceae</taxon>
        <taxon>Psilocybe</taxon>
    </lineage>
</organism>
<gene>
    <name evidence="2" type="ORF">D9619_012689</name>
</gene>